<proteinExistence type="predicted"/>
<dbReference type="KEGG" id="ppso:QPJ95_00335"/>
<name>A0A9Y2P4L1_9RHOB</name>
<reference evidence="2 3" key="1">
    <citation type="submission" date="2023-06" db="EMBL/GenBank/DDBJ databases">
        <title>Parasedimentitalea psychrophila sp. nov., a psychrophilic bacterium isolated from deep-sea sediment.</title>
        <authorList>
            <person name="Li A."/>
        </authorList>
    </citation>
    <scope>NUCLEOTIDE SEQUENCE [LARGE SCALE GENOMIC DNA]</scope>
    <source>
        <strain evidence="2 3">QS115</strain>
    </source>
</reference>
<keyword evidence="1" id="KW-1133">Transmembrane helix</keyword>
<dbReference type="RefSeq" id="WP_270918621.1">
    <property type="nucleotide sequence ID" value="NZ_CP127247.1"/>
</dbReference>
<evidence type="ECO:0000256" key="1">
    <source>
        <dbReference type="SAM" id="Phobius"/>
    </source>
</evidence>
<keyword evidence="3" id="KW-1185">Reference proteome</keyword>
<protein>
    <submittedName>
        <fullName evidence="2">DUF5337 domain-containing protein</fullName>
    </submittedName>
</protein>
<dbReference type="EMBL" id="CP127247">
    <property type="protein sequence ID" value="WIY25439.1"/>
    <property type="molecule type" value="Genomic_DNA"/>
</dbReference>
<feature type="transmembrane region" description="Helical" evidence="1">
    <location>
        <begin position="15"/>
        <end position="34"/>
    </location>
</feature>
<dbReference type="AlphaFoldDB" id="A0A9Y2P4L1"/>
<gene>
    <name evidence="2" type="ORF">QPJ95_00335</name>
</gene>
<sequence>MSTEQDKAVARKGRIIAVVIAGGGLSAILAPWLIQVFGLPMRYEMLFYFGALAAFIWALVNIYQLWRLRQDSQR</sequence>
<accession>A0A9Y2P4L1</accession>
<dbReference type="InterPro" id="IPR036259">
    <property type="entry name" value="MFS_trans_sf"/>
</dbReference>
<dbReference type="Pfam" id="PF17272">
    <property type="entry name" value="DUF5337"/>
    <property type="match status" value="1"/>
</dbReference>
<dbReference type="InterPro" id="IPR020308">
    <property type="entry name" value="Uncharacterised_Ynq1"/>
</dbReference>
<feature type="transmembrane region" description="Helical" evidence="1">
    <location>
        <begin position="46"/>
        <end position="66"/>
    </location>
</feature>
<evidence type="ECO:0000313" key="2">
    <source>
        <dbReference type="EMBL" id="WIY25439.1"/>
    </source>
</evidence>
<evidence type="ECO:0000313" key="3">
    <source>
        <dbReference type="Proteomes" id="UP001238334"/>
    </source>
</evidence>
<keyword evidence="1" id="KW-0812">Transmembrane</keyword>
<organism evidence="2 3">
    <name type="scientific">Parasedimentitalea psychrophila</name>
    <dbReference type="NCBI Taxonomy" id="2997337"/>
    <lineage>
        <taxon>Bacteria</taxon>
        <taxon>Pseudomonadati</taxon>
        <taxon>Pseudomonadota</taxon>
        <taxon>Alphaproteobacteria</taxon>
        <taxon>Rhodobacterales</taxon>
        <taxon>Paracoccaceae</taxon>
        <taxon>Parasedimentitalea</taxon>
    </lineage>
</organism>
<dbReference type="SUPFAM" id="SSF103473">
    <property type="entry name" value="MFS general substrate transporter"/>
    <property type="match status" value="1"/>
</dbReference>
<dbReference type="Proteomes" id="UP001238334">
    <property type="component" value="Chromosome"/>
</dbReference>
<keyword evidence="1" id="KW-0472">Membrane</keyword>